<sequence length="120" mass="13265">METVAVLGASAKTDRYSYKAFHALREKGHTVHAVHPGRISLGDIVAWGSLKEIPDSLDTVTIYVNPQRLERVLDEIIAVQPRRVILNPGTESSEAERVLTEAGITVQKACTLVLLRTNQY</sequence>
<name>U7DEK7_9BACT</name>
<accession>U7DEK7</accession>
<dbReference type="SUPFAM" id="SSF51735">
    <property type="entry name" value="NAD(P)-binding Rossmann-fold domains"/>
    <property type="match status" value="1"/>
</dbReference>
<evidence type="ECO:0000259" key="1">
    <source>
        <dbReference type="SMART" id="SM00881"/>
    </source>
</evidence>
<protein>
    <submittedName>
        <fullName evidence="2">CoA-binding domain protein</fullName>
    </submittedName>
</protein>
<evidence type="ECO:0000313" key="2">
    <source>
        <dbReference type="EMBL" id="ERP39366.1"/>
    </source>
</evidence>
<dbReference type="EMBL" id="ASJR01000001">
    <property type="protein sequence ID" value="ERP39366.1"/>
    <property type="molecule type" value="Genomic_DNA"/>
</dbReference>
<dbReference type="STRING" id="1313304.CALK_0166"/>
<dbReference type="Pfam" id="PF13380">
    <property type="entry name" value="CoA_binding_2"/>
    <property type="match status" value="1"/>
</dbReference>
<dbReference type="AlphaFoldDB" id="U7DEK7"/>
<dbReference type="SMART" id="SM00881">
    <property type="entry name" value="CoA_binding"/>
    <property type="match status" value="1"/>
</dbReference>
<dbReference type="RefSeq" id="WP_022635726.1">
    <property type="nucleotide sequence ID" value="NZ_ASJR01000001.1"/>
</dbReference>
<proteinExistence type="predicted"/>
<dbReference type="OrthoDB" id="9804695at2"/>
<reference evidence="2 3" key="1">
    <citation type="journal article" date="2013" name="Environ. Microbiol.">
        <title>Genome analysis of Chitinivibrio alkaliphilus gen. nov., sp. nov., a novel extremely haloalkaliphilic anaerobic chitinolytic bacterium from the candidate phylum Termite Group 3.</title>
        <authorList>
            <person name="Sorokin D.Y."/>
            <person name="Gumerov V.M."/>
            <person name="Rakitin A.L."/>
            <person name="Beletsky A.V."/>
            <person name="Damste J.S."/>
            <person name="Muyzer G."/>
            <person name="Mardanov A.V."/>
            <person name="Ravin N.V."/>
        </authorList>
    </citation>
    <scope>NUCLEOTIDE SEQUENCE [LARGE SCALE GENOMIC DNA]</scope>
    <source>
        <strain evidence="2 3">ACht1</strain>
    </source>
</reference>
<dbReference type="InterPro" id="IPR036291">
    <property type="entry name" value="NAD(P)-bd_dom_sf"/>
</dbReference>
<comment type="caution">
    <text evidence="2">The sequence shown here is derived from an EMBL/GenBank/DDBJ whole genome shotgun (WGS) entry which is preliminary data.</text>
</comment>
<dbReference type="Proteomes" id="UP000017148">
    <property type="component" value="Unassembled WGS sequence"/>
</dbReference>
<keyword evidence="3" id="KW-1185">Reference proteome</keyword>
<dbReference type="eggNOG" id="COG1832">
    <property type="taxonomic scope" value="Bacteria"/>
</dbReference>
<dbReference type="PANTHER" id="PTHR33303">
    <property type="entry name" value="CYTOPLASMIC PROTEIN-RELATED"/>
    <property type="match status" value="1"/>
</dbReference>
<evidence type="ECO:0000313" key="3">
    <source>
        <dbReference type="Proteomes" id="UP000017148"/>
    </source>
</evidence>
<dbReference type="Gene3D" id="3.40.50.720">
    <property type="entry name" value="NAD(P)-binding Rossmann-like Domain"/>
    <property type="match status" value="1"/>
</dbReference>
<gene>
    <name evidence="2" type="ORF">CALK_0166</name>
</gene>
<dbReference type="InterPro" id="IPR003781">
    <property type="entry name" value="CoA-bd"/>
</dbReference>
<organism evidence="2 3">
    <name type="scientific">Chitinivibrio alkaliphilus ACht1</name>
    <dbReference type="NCBI Taxonomy" id="1313304"/>
    <lineage>
        <taxon>Bacteria</taxon>
        <taxon>Pseudomonadati</taxon>
        <taxon>Fibrobacterota</taxon>
        <taxon>Chitinivibrionia</taxon>
        <taxon>Chitinivibrionales</taxon>
        <taxon>Chitinivibrionaceae</taxon>
        <taxon>Chitinivibrio</taxon>
    </lineage>
</organism>
<feature type="domain" description="CoA-binding" evidence="1">
    <location>
        <begin position="1"/>
        <end position="90"/>
    </location>
</feature>
<dbReference type="PANTHER" id="PTHR33303:SF2">
    <property type="entry name" value="COA-BINDING DOMAIN-CONTAINING PROTEIN"/>
    <property type="match status" value="1"/>
</dbReference>